<evidence type="ECO:0000256" key="1">
    <source>
        <dbReference type="SAM" id="Phobius"/>
    </source>
</evidence>
<gene>
    <name evidence="2" type="ORF">MNBD_GAMMA15-1275</name>
</gene>
<sequence>MEFINFTIENTDALPLGVSIMVVGVIFFYMPISKHIKSLRVNHLEAADIFKSQGHEKSADKIKGLHQAANNKLPFYGKLFIVLGAVITSYGVYHAL</sequence>
<name>A0A3B0ZDU7_9ZZZZ</name>
<keyword evidence="1" id="KW-0812">Transmembrane</keyword>
<dbReference type="EMBL" id="UOFN01000115">
    <property type="protein sequence ID" value="VAW79554.1"/>
    <property type="molecule type" value="Genomic_DNA"/>
</dbReference>
<evidence type="ECO:0008006" key="3">
    <source>
        <dbReference type="Google" id="ProtNLM"/>
    </source>
</evidence>
<reference evidence="2" key="1">
    <citation type="submission" date="2018-06" db="EMBL/GenBank/DDBJ databases">
        <authorList>
            <person name="Zhirakovskaya E."/>
        </authorList>
    </citation>
    <scope>NUCLEOTIDE SEQUENCE</scope>
</reference>
<feature type="transmembrane region" description="Helical" evidence="1">
    <location>
        <begin position="13"/>
        <end position="32"/>
    </location>
</feature>
<keyword evidence="1" id="KW-0472">Membrane</keyword>
<keyword evidence="1" id="KW-1133">Transmembrane helix</keyword>
<organism evidence="2">
    <name type="scientific">hydrothermal vent metagenome</name>
    <dbReference type="NCBI Taxonomy" id="652676"/>
    <lineage>
        <taxon>unclassified sequences</taxon>
        <taxon>metagenomes</taxon>
        <taxon>ecological metagenomes</taxon>
    </lineage>
</organism>
<dbReference type="AlphaFoldDB" id="A0A3B0ZDU7"/>
<proteinExistence type="predicted"/>
<evidence type="ECO:0000313" key="2">
    <source>
        <dbReference type="EMBL" id="VAW79554.1"/>
    </source>
</evidence>
<accession>A0A3B0ZDU7</accession>
<protein>
    <recommendedName>
        <fullName evidence="3">DUF3899 domain-containing protein</fullName>
    </recommendedName>
</protein>
<feature type="transmembrane region" description="Helical" evidence="1">
    <location>
        <begin position="75"/>
        <end position="93"/>
    </location>
</feature>